<comment type="caution">
    <text evidence="1">The sequence shown here is derived from an EMBL/GenBank/DDBJ whole genome shotgun (WGS) entry which is preliminary data.</text>
</comment>
<gene>
    <name evidence="1" type="ORF">ACFQ2V_15670</name>
</gene>
<proteinExistence type="predicted"/>
<organism evidence="1 2">
    <name type="scientific">Terrabacter terrigena</name>
    <dbReference type="NCBI Taxonomy" id="574718"/>
    <lineage>
        <taxon>Bacteria</taxon>
        <taxon>Bacillati</taxon>
        <taxon>Actinomycetota</taxon>
        <taxon>Actinomycetes</taxon>
        <taxon>Micrococcales</taxon>
        <taxon>Intrasporangiaceae</taxon>
        <taxon>Terrabacter</taxon>
    </lineage>
</organism>
<evidence type="ECO:0000313" key="1">
    <source>
        <dbReference type="EMBL" id="MFD1055752.1"/>
    </source>
</evidence>
<reference evidence="2" key="1">
    <citation type="journal article" date="2019" name="Int. J. Syst. Evol. Microbiol.">
        <title>The Global Catalogue of Microorganisms (GCM) 10K type strain sequencing project: providing services to taxonomists for standard genome sequencing and annotation.</title>
        <authorList>
            <consortium name="The Broad Institute Genomics Platform"/>
            <consortium name="The Broad Institute Genome Sequencing Center for Infectious Disease"/>
            <person name="Wu L."/>
            <person name="Ma J."/>
        </authorList>
    </citation>
    <scope>NUCLEOTIDE SEQUENCE [LARGE SCALE GENOMIC DNA]</scope>
    <source>
        <strain evidence="2">CCUG 57508</strain>
    </source>
</reference>
<evidence type="ECO:0000313" key="2">
    <source>
        <dbReference type="Proteomes" id="UP001597046"/>
    </source>
</evidence>
<keyword evidence="2" id="KW-1185">Reference proteome</keyword>
<dbReference type="RefSeq" id="WP_386053786.1">
    <property type="nucleotide sequence ID" value="NZ_JBHTKH010000011.1"/>
</dbReference>
<protein>
    <submittedName>
        <fullName evidence="1">Uncharacterized protein</fullName>
    </submittedName>
</protein>
<name>A0ABW3MZT8_9MICO</name>
<sequence length="46" mass="5030">MAAIAHDVTVDHLPALSGHLTKLVASLHALWADGRRYDLDLRGPVR</sequence>
<dbReference type="EMBL" id="JBHTKH010000011">
    <property type="protein sequence ID" value="MFD1055752.1"/>
    <property type="molecule type" value="Genomic_DNA"/>
</dbReference>
<accession>A0ABW3MZT8</accession>
<dbReference type="Proteomes" id="UP001597046">
    <property type="component" value="Unassembled WGS sequence"/>
</dbReference>